<evidence type="ECO:0000313" key="2">
    <source>
        <dbReference type="EMBL" id="NKE70618.1"/>
    </source>
</evidence>
<accession>A0A7X6DNR3</accession>
<evidence type="ECO:0000313" key="3">
    <source>
        <dbReference type="Proteomes" id="UP000534783"/>
    </source>
</evidence>
<keyword evidence="3" id="KW-1185">Reference proteome</keyword>
<comment type="caution">
    <text evidence="2">The sequence shown here is derived from an EMBL/GenBank/DDBJ whole genome shotgun (WGS) entry which is preliminary data.</text>
</comment>
<dbReference type="InterPro" id="IPR051703">
    <property type="entry name" value="NF-kappa-B_Signaling_Reg"/>
</dbReference>
<dbReference type="InterPro" id="IPR011335">
    <property type="entry name" value="Restrct_endonuc-II-like"/>
</dbReference>
<gene>
    <name evidence="2" type="ORF">MNODULE_07705</name>
</gene>
<dbReference type="CDD" id="cd22343">
    <property type="entry name" value="PDDEXK_lambda_exonuclease-like"/>
    <property type="match status" value="1"/>
</dbReference>
<sequence length="194" mass="21902">MPYVTIHLQQGTPEWLEWRRQGIGASDAPTIMGENPWKSADDLLQEKCSVETSIPNAAMARGNALEPEARKRYETKVGVAFMPACLQSVKEEWLRASVDGVAANGTAVVEIKCGESVYRKVAATGDVPGYYYGQLQHILAVIPLESIDFYCYLPGRPELHLKVARNERYIGRLLETEHLFWQKLLKIRQEAVQR</sequence>
<dbReference type="Proteomes" id="UP000534783">
    <property type="component" value="Unassembled WGS sequence"/>
</dbReference>
<name>A0A7X6DNR3_9BACT</name>
<dbReference type="Gene3D" id="3.90.320.10">
    <property type="match status" value="1"/>
</dbReference>
<protein>
    <recommendedName>
        <fullName evidence="1">YqaJ viral recombinase domain-containing protein</fullName>
    </recommendedName>
</protein>
<dbReference type="InterPro" id="IPR019080">
    <property type="entry name" value="YqaJ_viral_recombinase"/>
</dbReference>
<dbReference type="PANTHER" id="PTHR46609:SF6">
    <property type="entry name" value="EXONUCLEASE, PHAGE-TYPE_RECB, C-TERMINAL DOMAIN-CONTAINING PROTEIN-RELATED"/>
    <property type="match status" value="1"/>
</dbReference>
<dbReference type="EMBL" id="VTOW01000001">
    <property type="protein sequence ID" value="NKE70618.1"/>
    <property type="molecule type" value="Genomic_DNA"/>
</dbReference>
<evidence type="ECO:0000259" key="1">
    <source>
        <dbReference type="Pfam" id="PF09588"/>
    </source>
</evidence>
<dbReference type="AlphaFoldDB" id="A0A7X6DNR3"/>
<dbReference type="NCBIfam" id="TIGR03033">
    <property type="entry name" value="phage_rel_nuc"/>
    <property type="match status" value="1"/>
</dbReference>
<dbReference type="RefSeq" id="WP_168058857.1">
    <property type="nucleotide sequence ID" value="NZ_VTOW01000001.1"/>
</dbReference>
<organism evidence="2 3">
    <name type="scientific">Candidatus Manganitrophus noduliformans</name>
    <dbReference type="NCBI Taxonomy" id="2606439"/>
    <lineage>
        <taxon>Bacteria</taxon>
        <taxon>Pseudomonadati</taxon>
        <taxon>Nitrospirota</taxon>
        <taxon>Nitrospiria</taxon>
        <taxon>Candidatus Troglogloeales</taxon>
        <taxon>Candidatus Manganitrophaceae</taxon>
        <taxon>Candidatus Manganitrophus</taxon>
    </lineage>
</organism>
<dbReference type="PANTHER" id="PTHR46609">
    <property type="entry name" value="EXONUCLEASE, PHAGE-TYPE/RECB, C-TERMINAL DOMAIN-CONTAINING PROTEIN"/>
    <property type="match status" value="1"/>
</dbReference>
<dbReference type="InterPro" id="IPR017482">
    <property type="entry name" value="Lambda-type_endonuclease"/>
</dbReference>
<proteinExistence type="predicted"/>
<feature type="domain" description="YqaJ viral recombinase" evidence="1">
    <location>
        <begin position="14"/>
        <end position="141"/>
    </location>
</feature>
<reference evidence="2 3" key="1">
    <citation type="journal article" date="2020" name="Nature">
        <title>Bacterial chemolithoautotrophy via manganese oxidation.</title>
        <authorList>
            <person name="Yu H."/>
            <person name="Leadbetter J.R."/>
        </authorList>
    </citation>
    <scope>NUCLEOTIDE SEQUENCE [LARGE SCALE GENOMIC DNA]</scope>
    <source>
        <strain evidence="2 3">Mn-1</strain>
    </source>
</reference>
<dbReference type="Pfam" id="PF09588">
    <property type="entry name" value="YqaJ"/>
    <property type="match status" value="1"/>
</dbReference>
<dbReference type="InterPro" id="IPR011604">
    <property type="entry name" value="PDDEXK-like_dom_sf"/>
</dbReference>
<dbReference type="SUPFAM" id="SSF52980">
    <property type="entry name" value="Restriction endonuclease-like"/>
    <property type="match status" value="1"/>
</dbReference>